<evidence type="ECO:0000313" key="12">
    <source>
        <dbReference type="EMBL" id="GAA1918573.1"/>
    </source>
</evidence>
<protein>
    <submittedName>
        <fullName evidence="12">EI24 domain-containing protein</fullName>
    </submittedName>
</protein>
<evidence type="ECO:0000256" key="8">
    <source>
        <dbReference type="ARBA" id="ARBA00023032"/>
    </source>
</evidence>
<dbReference type="Proteomes" id="UP001501303">
    <property type="component" value="Unassembled WGS sequence"/>
</dbReference>
<keyword evidence="2" id="KW-0813">Transport</keyword>
<keyword evidence="5" id="KW-0028">Amino-acid biosynthesis</keyword>
<keyword evidence="3" id="KW-1003">Cell membrane</keyword>
<dbReference type="Pfam" id="PF07264">
    <property type="entry name" value="EI24"/>
    <property type="match status" value="1"/>
</dbReference>
<proteinExistence type="predicted"/>
<evidence type="ECO:0000256" key="2">
    <source>
        <dbReference type="ARBA" id="ARBA00022448"/>
    </source>
</evidence>
<evidence type="ECO:0000256" key="4">
    <source>
        <dbReference type="ARBA" id="ARBA00022519"/>
    </source>
</evidence>
<keyword evidence="7 11" id="KW-1133">Transmembrane helix</keyword>
<keyword evidence="4" id="KW-0997">Cell inner membrane</keyword>
<accession>A0ABN2PGP8</accession>
<feature type="transmembrane region" description="Helical" evidence="11">
    <location>
        <begin position="227"/>
        <end position="249"/>
    </location>
</feature>
<gene>
    <name evidence="12" type="ORF">GCM10009716_29240</name>
</gene>
<feature type="region of interest" description="Disordered" evidence="10">
    <location>
        <begin position="270"/>
        <end position="293"/>
    </location>
</feature>
<dbReference type="InterPro" id="IPR059112">
    <property type="entry name" value="CysZ/EI24"/>
</dbReference>
<evidence type="ECO:0000256" key="9">
    <source>
        <dbReference type="ARBA" id="ARBA00023136"/>
    </source>
</evidence>
<evidence type="ECO:0000256" key="1">
    <source>
        <dbReference type="ARBA" id="ARBA00004141"/>
    </source>
</evidence>
<evidence type="ECO:0000256" key="7">
    <source>
        <dbReference type="ARBA" id="ARBA00022989"/>
    </source>
</evidence>
<evidence type="ECO:0000256" key="11">
    <source>
        <dbReference type="SAM" id="Phobius"/>
    </source>
</evidence>
<keyword evidence="8" id="KW-0764">Sulfate transport</keyword>
<feature type="transmembrane region" description="Helical" evidence="11">
    <location>
        <begin position="159"/>
        <end position="178"/>
    </location>
</feature>
<comment type="caution">
    <text evidence="12">The sequence shown here is derived from an EMBL/GenBank/DDBJ whole genome shotgun (WGS) entry which is preliminary data.</text>
</comment>
<evidence type="ECO:0000256" key="3">
    <source>
        <dbReference type="ARBA" id="ARBA00022475"/>
    </source>
</evidence>
<feature type="transmembrane region" description="Helical" evidence="11">
    <location>
        <begin position="50"/>
        <end position="77"/>
    </location>
</feature>
<keyword evidence="13" id="KW-1185">Reference proteome</keyword>
<organism evidence="12 13">
    <name type="scientific">Streptomyces sodiiphilus</name>
    <dbReference type="NCBI Taxonomy" id="226217"/>
    <lineage>
        <taxon>Bacteria</taxon>
        <taxon>Bacillati</taxon>
        <taxon>Actinomycetota</taxon>
        <taxon>Actinomycetes</taxon>
        <taxon>Kitasatosporales</taxon>
        <taxon>Streptomycetaceae</taxon>
        <taxon>Streptomyces</taxon>
    </lineage>
</organism>
<comment type="subcellular location">
    <subcellularLocation>
        <location evidence="1">Membrane</location>
        <topology evidence="1">Multi-pass membrane protein</topology>
    </subcellularLocation>
</comment>
<feature type="transmembrane region" description="Helical" evidence="11">
    <location>
        <begin position="184"/>
        <end position="207"/>
    </location>
</feature>
<dbReference type="PANTHER" id="PTHR37468">
    <property type="entry name" value="SULFATE TRANSPORTER CYSZ"/>
    <property type="match status" value="1"/>
</dbReference>
<dbReference type="EMBL" id="BAAAMJ010000030">
    <property type="protein sequence ID" value="GAA1918573.1"/>
    <property type="molecule type" value="Genomic_DNA"/>
</dbReference>
<keyword evidence="9 11" id="KW-0472">Membrane</keyword>
<sequence length="293" mass="30512">MPTGPASVARPMPDRSSNLIVMNDLVVGLRCAGRGQAWALRNRRWLGFGLLPGLIALVIYLAGLLLLALRAGGIAAWATPFADGWDSPWQSLFRTGLALLVFAGGLLLTVLTFTAVTLLIGELFYDSLSEQVERTQGEVPSGPDRPLWRDLWLSVTDSVYVFGRVLMWTVPLFLLGFVPVLGQTVVPVAGVAVAGFFLSVELTAIALERRGLTVRERLGLLRGRKALALGFGVPMVLLFMIPLAAVVLMPGAVAGATLLVRDLAGGAPGEGAGGAAADGGAGGEPAPAGPLPG</sequence>
<dbReference type="InterPro" id="IPR050480">
    <property type="entry name" value="CysZ-like"/>
</dbReference>
<reference evidence="12 13" key="1">
    <citation type="journal article" date="2019" name="Int. J. Syst. Evol. Microbiol.">
        <title>The Global Catalogue of Microorganisms (GCM) 10K type strain sequencing project: providing services to taxonomists for standard genome sequencing and annotation.</title>
        <authorList>
            <consortium name="The Broad Institute Genomics Platform"/>
            <consortium name="The Broad Institute Genome Sequencing Center for Infectious Disease"/>
            <person name="Wu L."/>
            <person name="Ma J."/>
        </authorList>
    </citation>
    <scope>NUCLEOTIDE SEQUENCE [LARGE SCALE GENOMIC DNA]</scope>
    <source>
        <strain evidence="12 13">JCM 13581</strain>
    </source>
</reference>
<dbReference type="PANTHER" id="PTHR37468:SF1">
    <property type="entry name" value="SULFATE TRANSPORTER CYSZ"/>
    <property type="match status" value="1"/>
</dbReference>
<feature type="transmembrane region" description="Helical" evidence="11">
    <location>
        <begin position="97"/>
        <end position="125"/>
    </location>
</feature>
<keyword evidence="6 11" id="KW-0812">Transmembrane</keyword>
<feature type="compositionally biased region" description="Gly residues" evidence="10">
    <location>
        <begin position="270"/>
        <end position="283"/>
    </location>
</feature>
<evidence type="ECO:0000256" key="5">
    <source>
        <dbReference type="ARBA" id="ARBA00022605"/>
    </source>
</evidence>
<name>A0ABN2PGP8_9ACTN</name>
<evidence type="ECO:0000256" key="10">
    <source>
        <dbReference type="SAM" id="MobiDB-lite"/>
    </source>
</evidence>
<evidence type="ECO:0000256" key="6">
    <source>
        <dbReference type="ARBA" id="ARBA00022692"/>
    </source>
</evidence>
<evidence type="ECO:0000313" key="13">
    <source>
        <dbReference type="Proteomes" id="UP001501303"/>
    </source>
</evidence>